<feature type="chain" id="PRO_5042180752" evidence="1">
    <location>
        <begin position="19"/>
        <end position="353"/>
    </location>
</feature>
<organism evidence="2 3">
    <name type="scientific">Mycena citricolor</name>
    <dbReference type="NCBI Taxonomy" id="2018698"/>
    <lineage>
        <taxon>Eukaryota</taxon>
        <taxon>Fungi</taxon>
        <taxon>Dikarya</taxon>
        <taxon>Basidiomycota</taxon>
        <taxon>Agaricomycotina</taxon>
        <taxon>Agaricomycetes</taxon>
        <taxon>Agaricomycetidae</taxon>
        <taxon>Agaricales</taxon>
        <taxon>Marasmiineae</taxon>
        <taxon>Mycenaceae</taxon>
        <taxon>Mycena</taxon>
    </lineage>
</organism>
<name>A0AAD2JXM2_9AGAR</name>
<feature type="signal peptide" evidence="1">
    <location>
        <begin position="1"/>
        <end position="18"/>
    </location>
</feature>
<evidence type="ECO:0000313" key="3">
    <source>
        <dbReference type="Proteomes" id="UP001295794"/>
    </source>
</evidence>
<sequence length="353" mass="38215">MLSQLLAFTLGALSFANAAPSLFFQQQTLVSCSVDAYPPSSFQNNPESGIYEIYSKGLEGAAARSYIPGQPLYVSRSTEDAMSYKLFELTAKDKNMISLKHVGLNSPISVDENNWVSASGSQDDYENFMLEAAAGNPGYFVVHSAVSRNLVWTLNSDGGDVSQNIRMSGRVPGSKAQLFSFKSFQTPFQLASFGHHLDSDRFHGSTGSCAVEAGVYRILDFMSNAPVRGNKLSQSIFTSRKMEAYPGDTALWEISRAASKHGDRYTIKSVAHDAYLGVTKSKNLAPTVGSSGTQFVFKAREGDCADQVTIHLADGSGIWGLDLGNGTTTTPVQVQSVRGLIKDSQSFVLELEY</sequence>
<accession>A0AAD2JXM2</accession>
<gene>
    <name evidence="2" type="ORF">MYCIT1_LOCUS8816</name>
</gene>
<evidence type="ECO:0000313" key="2">
    <source>
        <dbReference type="EMBL" id="CAK5266846.1"/>
    </source>
</evidence>
<comment type="caution">
    <text evidence="2">The sequence shown here is derived from an EMBL/GenBank/DDBJ whole genome shotgun (WGS) entry which is preliminary data.</text>
</comment>
<protein>
    <submittedName>
        <fullName evidence="2">Uncharacterized protein</fullName>
    </submittedName>
</protein>
<evidence type="ECO:0000256" key="1">
    <source>
        <dbReference type="SAM" id="SignalP"/>
    </source>
</evidence>
<dbReference type="Gene3D" id="2.80.10.50">
    <property type="match status" value="1"/>
</dbReference>
<keyword evidence="1" id="KW-0732">Signal</keyword>
<dbReference type="AlphaFoldDB" id="A0AAD2JXM2"/>
<dbReference type="Proteomes" id="UP001295794">
    <property type="component" value="Unassembled WGS sequence"/>
</dbReference>
<dbReference type="EMBL" id="CAVNYO010000110">
    <property type="protein sequence ID" value="CAK5266846.1"/>
    <property type="molecule type" value="Genomic_DNA"/>
</dbReference>
<reference evidence="2" key="1">
    <citation type="submission" date="2023-11" db="EMBL/GenBank/DDBJ databases">
        <authorList>
            <person name="De Vega J J."/>
            <person name="De Vega J J."/>
        </authorList>
    </citation>
    <scope>NUCLEOTIDE SEQUENCE</scope>
</reference>
<proteinExistence type="predicted"/>
<keyword evidence="3" id="KW-1185">Reference proteome</keyword>